<dbReference type="GO" id="GO:0016491">
    <property type="term" value="F:oxidoreductase activity"/>
    <property type="evidence" value="ECO:0007669"/>
    <property type="project" value="UniProtKB-KW"/>
</dbReference>
<dbReference type="Gene3D" id="1.10.1060.10">
    <property type="entry name" value="Alpha-helical ferredoxin"/>
    <property type="match status" value="1"/>
</dbReference>
<keyword evidence="2" id="KW-0004">4Fe-4S</keyword>
<dbReference type="InterPro" id="IPR009051">
    <property type="entry name" value="Helical_ferredxn"/>
</dbReference>
<dbReference type="InterPro" id="IPR006006">
    <property type="entry name" value="GltD-like"/>
</dbReference>
<dbReference type="PRINTS" id="PR00419">
    <property type="entry name" value="ADXRDTASE"/>
</dbReference>
<evidence type="ECO:0000259" key="7">
    <source>
        <dbReference type="PROSITE" id="PS51379"/>
    </source>
</evidence>
<dbReference type="Pfam" id="PF13247">
    <property type="entry name" value="Fer4_11"/>
    <property type="match status" value="1"/>
</dbReference>
<dbReference type="PROSITE" id="PS00198">
    <property type="entry name" value="4FE4S_FER_1"/>
    <property type="match status" value="1"/>
</dbReference>
<organism evidence="8 9">
    <name type="scientific">Pectobacterium polonicum</name>
    <dbReference type="NCBI Taxonomy" id="2485124"/>
    <lineage>
        <taxon>Bacteria</taxon>
        <taxon>Pseudomonadati</taxon>
        <taxon>Pseudomonadota</taxon>
        <taxon>Gammaproteobacteria</taxon>
        <taxon>Enterobacterales</taxon>
        <taxon>Pectobacteriaceae</taxon>
        <taxon>Pectobacterium</taxon>
    </lineage>
</organism>
<dbReference type="GO" id="GO:0046872">
    <property type="term" value="F:metal ion binding"/>
    <property type="evidence" value="ECO:0007669"/>
    <property type="project" value="UniProtKB-KW"/>
</dbReference>
<evidence type="ECO:0000313" key="8">
    <source>
        <dbReference type="EMBL" id="UVO08419.1"/>
    </source>
</evidence>
<proteinExistence type="predicted"/>
<dbReference type="NCBIfam" id="TIGR01318">
    <property type="entry name" value="gltD_gamma_fam"/>
    <property type="match status" value="1"/>
</dbReference>
<reference evidence="8" key="1">
    <citation type="submission" date="2021-12" db="EMBL/GenBank/DDBJ databases">
        <title>Genome sequence of novel Pectobacterium sp. causing blackleg.</title>
        <authorList>
            <person name="Wang J."/>
        </authorList>
    </citation>
    <scope>NUCLEOTIDE SEQUENCE</scope>
    <source>
        <strain evidence="8">BY21311</strain>
    </source>
</reference>
<dbReference type="SUPFAM" id="SSF51971">
    <property type="entry name" value="Nucleotide-binding domain"/>
    <property type="match status" value="1"/>
</dbReference>
<dbReference type="InterPro" id="IPR017896">
    <property type="entry name" value="4Fe4S_Fe-S-bd"/>
</dbReference>
<dbReference type="Pfam" id="PF07992">
    <property type="entry name" value="Pyr_redox_2"/>
    <property type="match status" value="1"/>
</dbReference>
<dbReference type="NCBIfam" id="NF009408">
    <property type="entry name" value="PRK12769.1"/>
    <property type="match status" value="1"/>
</dbReference>
<dbReference type="GO" id="GO:0051539">
    <property type="term" value="F:4 iron, 4 sulfur cluster binding"/>
    <property type="evidence" value="ECO:0007669"/>
    <property type="project" value="UniProtKB-KW"/>
</dbReference>
<evidence type="ECO:0000256" key="4">
    <source>
        <dbReference type="ARBA" id="ARBA00023002"/>
    </source>
</evidence>
<dbReference type="Gene3D" id="3.50.50.60">
    <property type="entry name" value="FAD/NAD(P)-binding domain"/>
    <property type="match status" value="3"/>
</dbReference>
<dbReference type="AlphaFoldDB" id="A0AAE9NQ90"/>
<comment type="cofactor">
    <cofactor evidence="1">
        <name>[4Fe-4S] cluster</name>
        <dbReference type="ChEBI" id="CHEBI:49883"/>
    </cofactor>
</comment>
<dbReference type="SUPFAM" id="SSF54862">
    <property type="entry name" value="4Fe-4S ferredoxins"/>
    <property type="match status" value="1"/>
</dbReference>
<evidence type="ECO:0000256" key="1">
    <source>
        <dbReference type="ARBA" id="ARBA00001966"/>
    </source>
</evidence>
<dbReference type="Gene3D" id="3.30.70.20">
    <property type="match status" value="2"/>
</dbReference>
<gene>
    <name evidence="8" type="primary">aegA</name>
    <name evidence="8" type="ORF">LW347_21800</name>
</gene>
<evidence type="ECO:0000256" key="3">
    <source>
        <dbReference type="ARBA" id="ARBA00022723"/>
    </source>
</evidence>
<name>A0AAE9NQ90_9GAMM</name>
<dbReference type="InterPro" id="IPR036188">
    <property type="entry name" value="FAD/NAD-bd_sf"/>
</dbReference>
<keyword evidence="6" id="KW-0411">Iron-sulfur</keyword>
<dbReference type="GO" id="GO:0044281">
    <property type="term" value="P:small molecule metabolic process"/>
    <property type="evidence" value="ECO:0007669"/>
    <property type="project" value="UniProtKB-ARBA"/>
</dbReference>
<dbReference type="PROSITE" id="PS51379">
    <property type="entry name" value="4FE4S_FER_2"/>
    <property type="match status" value="1"/>
</dbReference>
<evidence type="ECO:0000256" key="6">
    <source>
        <dbReference type="ARBA" id="ARBA00023014"/>
    </source>
</evidence>
<keyword evidence="4" id="KW-0560">Oxidoreductase</keyword>
<dbReference type="Proteomes" id="UP001059272">
    <property type="component" value="Chromosome"/>
</dbReference>
<dbReference type="InterPro" id="IPR023753">
    <property type="entry name" value="FAD/NAD-binding_dom"/>
</dbReference>
<dbReference type="RefSeq" id="WP_258883625.1">
    <property type="nucleotide sequence ID" value="NZ_CP090065.1"/>
</dbReference>
<feature type="domain" description="4Fe-4S ferredoxin-type" evidence="7">
    <location>
        <begin position="78"/>
        <end position="107"/>
    </location>
</feature>
<accession>A0AAE9NQ90</accession>
<dbReference type="PANTHER" id="PTHR42783:SF1">
    <property type="entry name" value="OXIDOREDUCTASE AEGA-RELATED"/>
    <property type="match status" value="1"/>
</dbReference>
<dbReference type="InterPro" id="IPR017900">
    <property type="entry name" value="4Fe4S_Fe_S_CS"/>
</dbReference>
<dbReference type="CDD" id="cd10554">
    <property type="entry name" value="HycB_like"/>
    <property type="match status" value="1"/>
</dbReference>
<keyword evidence="5" id="KW-0408">Iron</keyword>
<dbReference type="FunFam" id="3.50.50.60:FF:000077">
    <property type="entry name" value="Glutamate synthase small subunit"/>
    <property type="match status" value="1"/>
</dbReference>
<protein>
    <submittedName>
        <fullName evidence="8">Formate-dependent uric acid utilization protein AegA</fullName>
    </submittedName>
</protein>
<evidence type="ECO:0000256" key="2">
    <source>
        <dbReference type="ARBA" id="ARBA00022485"/>
    </source>
</evidence>
<dbReference type="FunFam" id="3.50.50.60:FF:000068">
    <property type="entry name" value="Glutamate synthase small subunit"/>
    <property type="match status" value="1"/>
</dbReference>
<dbReference type="EMBL" id="CP090065">
    <property type="protein sequence ID" value="UVO08419.1"/>
    <property type="molecule type" value="Genomic_DNA"/>
</dbReference>
<dbReference type="InterPro" id="IPR028261">
    <property type="entry name" value="DPD_II"/>
</dbReference>
<sequence>MNRFVIASTQDCMGCHACEIACVISHNDERYPDSATVFQPRIKAFNTPKLRAAVTCRHCEDAPCASVCPTQALIRKDNSIQLVQEKCIGCKSCVLACPFGAMSMVTNPVDNSTVAHKCDLCADRPEGQACVAACPTQALQLVSEQTLADRRQEKQLVMAQRSASHWQRETPVLKALTTNPLSKRKNWPRRDAEKKPLTQRTSTFDEIYHGFSVQQTEDQADRCLSCGKRAICEWTCPLHNNIPELLSLAKQGRILEAVELSHQTSSLPEICGRVCPQDRLCEGACTLGKEYGAITIGNVERYITDTAMEMGWSPDMTRVVPSGKRAAIVGAGPAGLACADVLARNGVQAVVFDRHPEIGGLLTFGIPSFKLDKDVLIHRREVFSAMGIDFQLNTEVGKDISLAQLLDDYDTVFLGVGTYRSMKANIDNEEAPGVFDALPFLIANTKHVMGLPELDDEPYISMAGKRVVVLGGGDTAMDCLRTSVRQGAISVTCAYRRDEANMPGSKKEVKNSREEGVEFMFNVQPQKICLNEQGEVCGISLVRTELGEPDASGRRRPRPIPGSEFVQPAEAVITAFGFQSHRMPWLEEANVELDNWGYITAPLDSQIPCQTNHPRIFAGGDAVRGADLVVTAIADGRKAALGMIATMGLTAVTGAIPAHPQRPEMNATREDIRP</sequence>
<dbReference type="Pfam" id="PF14691">
    <property type="entry name" value="Fer4_20"/>
    <property type="match status" value="1"/>
</dbReference>
<keyword evidence="3" id="KW-0479">Metal-binding</keyword>
<evidence type="ECO:0000313" key="9">
    <source>
        <dbReference type="Proteomes" id="UP001059272"/>
    </source>
</evidence>
<evidence type="ECO:0000256" key="5">
    <source>
        <dbReference type="ARBA" id="ARBA00023004"/>
    </source>
</evidence>
<dbReference type="PANTHER" id="PTHR42783">
    <property type="entry name" value="GLUTAMATE SYNTHASE [NADPH] SMALL CHAIN"/>
    <property type="match status" value="1"/>
</dbReference>
<dbReference type="KEGG" id="ppoo:LW347_21800"/>